<feature type="coiled-coil region" evidence="4">
    <location>
        <begin position="351"/>
        <end position="378"/>
    </location>
</feature>
<protein>
    <recommendedName>
        <fullName evidence="3">Nuclease SbcCD subunit C</fullName>
    </recommendedName>
</protein>
<keyword evidence="8" id="KW-1185">Reference proteome</keyword>
<dbReference type="EMBL" id="BMJI01000010">
    <property type="protein sequence ID" value="GGC91717.1"/>
    <property type="molecule type" value="Genomic_DNA"/>
</dbReference>
<dbReference type="Pfam" id="PF13476">
    <property type="entry name" value="AAA_23"/>
    <property type="match status" value="1"/>
</dbReference>
<feature type="compositionally biased region" description="Acidic residues" evidence="5">
    <location>
        <begin position="240"/>
        <end position="249"/>
    </location>
</feature>
<name>A0ABQ1P9X0_9MICC</name>
<evidence type="ECO:0000256" key="4">
    <source>
        <dbReference type="SAM" id="Coils"/>
    </source>
</evidence>
<keyword evidence="4" id="KW-0175">Coiled coil</keyword>
<comment type="similarity">
    <text evidence="1">Belongs to the SMC family. SbcC subfamily.</text>
</comment>
<feature type="region of interest" description="Disordered" evidence="5">
    <location>
        <begin position="232"/>
        <end position="275"/>
    </location>
</feature>
<evidence type="ECO:0000256" key="1">
    <source>
        <dbReference type="ARBA" id="ARBA00006930"/>
    </source>
</evidence>
<evidence type="ECO:0000256" key="3">
    <source>
        <dbReference type="ARBA" id="ARBA00013368"/>
    </source>
</evidence>
<evidence type="ECO:0000259" key="6">
    <source>
        <dbReference type="Pfam" id="PF13476"/>
    </source>
</evidence>
<dbReference type="PANTHER" id="PTHR32114">
    <property type="entry name" value="ABC TRANSPORTER ABCH.3"/>
    <property type="match status" value="1"/>
</dbReference>
<sequence>MRIHALDVEAFGPFATAQHIDMDALSEQGLFLLNGPTGAGKTSVLDAICFALYGSVPGERQNARNLRSDHAAPEAAPSVSLDFTAGGRRLRVTRAPAWERPARRGAARLVPENARVSLEVFEDGAWQPRSTRADEVGAEVLDTLGMTKDQFTRVVMLPQGEFARFLQARPAEREDLLEKLFGTDRYGDLEQRLAQDALDAEARVGQDETRLELLGRQGWDLWTDLPLPLPADRHGADLDPQADLDDDASGEAGEPTGGAHERASTVEDEERSLADLRDTVDASRATAADALALRRAELAGLERAGAEAAERFDRHRCLADARGDRAAIKAESDEADARRSRLDAHHRATAVSGQLAALDRAERQLAAAERAEAAAARVARSAGDLSDESAGAAEAPTQPAADATAAVLSRVEAALTARRSDAAVLEARLPLEDDLVAVRGAGEALAAEVDRLRAEAADQEATATAAEARVTELAARLEATRALAVQQPDRAAAVERASAVRDAATRLRTERTAAETVERAALSARAEAQDARQAWLDIVERRLEHAAAELAGRLAAGEQCPVCGSREHPEPAGDDAAVVPTEAEQQSARGRLDQAEATAGRAQSVAGDVARRIAALEAVAGGVDVADAVEAHDAARRAADDAEAARDEAHRQDAELARVRARGETARQAGQRARAELGAVTARLEDAWARSEHLDAQLAAARAGYPTLADRLADLTARCDRLARWRDALAARDTAARAHADAATALHDALAEHGLATEEAARSALLTDGDADALRTAIAAYQRRSDRADEAMASAAATAALAEEAAGVAPPTSEELARVRAGIDAARAAVADAEVRLRLLDRGHDRLCALVEQEAELLAAVGPERERARMLRSLADTTRGLGENAYRMTLTSYVLAARLEQVAAAASERLLTMSSGRYTLDHSDARVKGNAKSGLSLVVQDGWTGIGRETSTLSGGEAFMASLALALGLADVVQQEAGGLDIDTLFVDEGFGSLDEASLDDVMEALEGLRDRGRVVGVVSHVADLKHRIPVQLDVVKQRNGSRVAVRVAAPAA</sequence>
<dbReference type="Pfam" id="PF13558">
    <property type="entry name" value="SbcC_Walker_B"/>
    <property type="match status" value="1"/>
</dbReference>
<comment type="subunit">
    <text evidence="2">Heterodimer of SbcC and SbcD.</text>
</comment>
<feature type="domain" description="Rad50/SbcC-type AAA" evidence="6">
    <location>
        <begin position="6"/>
        <end position="190"/>
    </location>
</feature>
<dbReference type="PANTHER" id="PTHR32114:SF2">
    <property type="entry name" value="ABC TRANSPORTER ABCH.3"/>
    <property type="match status" value="1"/>
</dbReference>
<feature type="coiled-coil region" evidence="4">
    <location>
        <begin position="632"/>
        <end position="662"/>
    </location>
</feature>
<dbReference type="Proteomes" id="UP000597761">
    <property type="component" value="Unassembled WGS sequence"/>
</dbReference>
<feature type="compositionally biased region" description="Basic and acidic residues" evidence="5">
    <location>
        <begin position="259"/>
        <end position="275"/>
    </location>
</feature>
<reference evidence="8" key="1">
    <citation type="journal article" date="2019" name="Int. J. Syst. Evol. Microbiol.">
        <title>The Global Catalogue of Microorganisms (GCM) 10K type strain sequencing project: providing services to taxonomists for standard genome sequencing and annotation.</title>
        <authorList>
            <consortium name="The Broad Institute Genomics Platform"/>
            <consortium name="The Broad Institute Genome Sequencing Center for Infectious Disease"/>
            <person name="Wu L."/>
            <person name="Ma J."/>
        </authorList>
    </citation>
    <scope>NUCLEOTIDE SEQUENCE [LARGE SCALE GENOMIC DNA]</scope>
    <source>
        <strain evidence="8">CGMCC 1.15480</strain>
    </source>
</reference>
<dbReference type="SUPFAM" id="SSF52540">
    <property type="entry name" value="P-loop containing nucleoside triphosphate hydrolases"/>
    <property type="match status" value="1"/>
</dbReference>
<dbReference type="RefSeq" id="WP_188668061.1">
    <property type="nucleotide sequence ID" value="NZ_BMJI01000010.1"/>
</dbReference>
<dbReference type="Gene3D" id="3.40.50.300">
    <property type="entry name" value="P-loop containing nucleotide triphosphate hydrolases"/>
    <property type="match status" value="2"/>
</dbReference>
<organism evidence="7 8">
    <name type="scientific">Tersicoccus solisilvae</name>
    <dbReference type="NCBI Taxonomy" id="1882339"/>
    <lineage>
        <taxon>Bacteria</taxon>
        <taxon>Bacillati</taxon>
        <taxon>Actinomycetota</taxon>
        <taxon>Actinomycetes</taxon>
        <taxon>Micrococcales</taxon>
        <taxon>Micrococcaceae</taxon>
        <taxon>Tersicoccus</taxon>
    </lineage>
</organism>
<feature type="region of interest" description="Disordered" evidence="5">
    <location>
        <begin position="565"/>
        <end position="591"/>
    </location>
</feature>
<feature type="coiled-coil region" evidence="4">
    <location>
        <begin position="442"/>
        <end position="469"/>
    </location>
</feature>
<dbReference type="InterPro" id="IPR027417">
    <property type="entry name" value="P-loop_NTPase"/>
</dbReference>
<evidence type="ECO:0000256" key="2">
    <source>
        <dbReference type="ARBA" id="ARBA00011322"/>
    </source>
</evidence>
<comment type="caution">
    <text evidence="7">The sequence shown here is derived from an EMBL/GenBank/DDBJ whole genome shotgun (WGS) entry which is preliminary data.</text>
</comment>
<gene>
    <name evidence="7" type="primary">sbcC</name>
    <name evidence="7" type="ORF">GCM10011512_18490</name>
</gene>
<accession>A0ABQ1P9X0</accession>
<proteinExistence type="inferred from homology"/>
<dbReference type="InterPro" id="IPR038729">
    <property type="entry name" value="Rad50/SbcC_AAA"/>
</dbReference>
<evidence type="ECO:0000256" key="5">
    <source>
        <dbReference type="SAM" id="MobiDB-lite"/>
    </source>
</evidence>
<evidence type="ECO:0000313" key="7">
    <source>
        <dbReference type="EMBL" id="GGC91717.1"/>
    </source>
</evidence>
<evidence type="ECO:0000313" key="8">
    <source>
        <dbReference type="Proteomes" id="UP000597761"/>
    </source>
</evidence>